<dbReference type="Proteomes" id="UP000198517">
    <property type="component" value="Unassembled WGS sequence"/>
</dbReference>
<evidence type="ECO:0000313" key="2">
    <source>
        <dbReference type="Proteomes" id="UP000198517"/>
    </source>
</evidence>
<dbReference type="OrthoDB" id="1007248at2"/>
<gene>
    <name evidence="1" type="ORF">SAMN05421544_10429</name>
</gene>
<sequence length="240" mass="28196">MTKKLKESETRVIKRSQIKFAPYNPKNHTQQSVKDMLKNFKRIAFAGGVVWNALSGNLIDGHKRVMAQDIYYKYDGTPETDYEIKVEVLELDEKTEKEQNIWHTRSRSELDDELMRNLIPEIDYENAGLDDYDLSYYGIELNAEESENVVEAIEELYQPVKQQKEVEKQISAEEKKQKIKETKQKIMEDAQEKAKNLDSYVTLSFDNWKNKEAFMIRMGFDPEFKMIKGETLSEMVERIG</sequence>
<dbReference type="EMBL" id="FNAS01000004">
    <property type="protein sequence ID" value="SDE15876.1"/>
    <property type="molecule type" value="Genomic_DNA"/>
</dbReference>
<name>A0A1G7APQ8_9FLAO</name>
<accession>A0A1G7APQ8</accession>
<proteinExistence type="predicted"/>
<dbReference type="STRING" id="1071918.SAMN05421544_10429"/>
<dbReference type="RefSeq" id="WP_092736083.1">
    <property type="nucleotide sequence ID" value="NZ_FNAS01000004.1"/>
</dbReference>
<organism evidence="1 2">
    <name type="scientific">Riemerella columbipharyngis</name>
    <dbReference type="NCBI Taxonomy" id="1071918"/>
    <lineage>
        <taxon>Bacteria</taxon>
        <taxon>Pseudomonadati</taxon>
        <taxon>Bacteroidota</taxon>
        <taxon>Flavobacteriia</taxon>
        <taxon>Flavobacteriales</taxon>
        <taxon>Weeksellaceae</taxon>
        <taxon>Riemerella</taxon>
    </lineage>
</organism>
<keyword evidence="2" id="KW-1185">Reference proteome</keyword>
<evidence type="ECO:0008006" key="3">
    <source>
        <dbReference type="Google" id="ProtNLM"/>
    </source>
</evidence>
<evidence type="ECO:0000313" key="1">
    <source>
        <dbReference type="EMBL" id="SDE15876.1"/>
    </source>
</evidence>
<reference evidence="1 2" key="1">
    <citation type="submission" date="2016-10" db="EMBL/GenBank/DDBJ databases">
        <authorList>
            <person name="de Groot N.N."/>
        </authorList>
    </citation>
    <scope>NUCLEOTIDE SEQUENCE [LARGE SCALE GENOMIC DNA]</scope>
    <source>
        <strain evidence="1 2">DSM 24015</strain>
    </source>
</reference>
<protein>
    <recommendedName>
        <fullName evidence="3">ParB-like nuclease domain-containing protein</fullName>
    </recommendedName>
</protein>
<dbReference type="AlphaFoldDB" id="A0A1G7APQ8"/>